<dbReference type="EMBL" id="GBXM01023743">
    <property type="protein sequence ID" value="JAH84834.1"/>
    <property type="molecule type" value="Transcribed_RNA"/>
</dbReference>
<protein>
    <submittedName>
        <fullName evidence="1">Uncharacterized protein</fullName>
    </submittedName>
</protein>
<dbReference type="AlphaFoldDB" id="A0A0E9W391"/>
<proteinExistence type="predicted"/>
<accession>A0A0E9W391</accession>
<sequence>MPVLQRWLISLNSVCDFIVCCMLSSK</sequence>
<organism evidence="1">
    <name type="scientific">Anguilla anguilla</name>
    <name type="common">European freshwater eel</name>
    <name type="synonym">Muraena anguilla</name>
    <dbReference type="NCBI Taxonomy" id="7936"/>
    <lineage>
        <taxon>Eukaryota</taxon>
        <taxon>Metazoa</taxon>
        <taxon>Chordata</taxon>
        <taxon>Craniata</taxon>
        <taxon>Vertebrata</taxon>
        <taxon>Euteleostomi</taxon>
        <taxon>Actinopterygii</taxon>
        <taxon>Neopterygii</taxon>
        <taxon>Teleostei</taxon>
        <taxon>Anguilliformes</taxon>
        <taxon>Anguillidae</taxon>
        <taxon>Anguilla</taxon>
    </lineage>
</organism>
<evidence type="ECO:0000313" key="1">
    <source>
        <dbReference type="EMBL" id="JAH84834.1"/>
    </source>
</evidence>
<reference evidence="1" key="2">
    <citation type="journal article" date="2015" name="Fish Shellfish Immunol.">
        <title>Early steps in the European eel (Anguilla anguilla)-Vibrio vulnificus interaction in the gills: Role of the RtxA13 toxin.</title>
        <authorList>
            <person name="Callol A."/>
            <person name="Pajuelo D."/>
            <person name="Ebbesson L."/>
            <person name="Teles M."/>
            <person name="MacKenzie S."/>
            <person name="Amaro C."/>
        </authorList>
    </citation>
    <scope>NUCLEOTIDE SEQUENCE</scope>
</reference>
<reference evidence="1" key="1">
    <citation type="submission" date="2014-11" db="EMBL/GenBank/DDBJ databases">
        <authorList>
            <person name="Amaro Gonzalez C."/>
        </authorList>
    </citation>
    <scope>NUCLEOTIDE SEQUENCE</scope>
</reference>
<name>A0A0E9W391_ANGAN</name>